<reference evidence="3" key="1">
    <citation type="submission" date="2018-05" db="EMBL/GenBank/DDBJ databases">
        <authorList>
            <person name="Nie L."/>
        </authorList>
    </citation>
    <scope>NUCLEOTIDE SEQUENCE [LARGE SCALE GENOMIC DNA]</scope>
    <source>
        <strain evidence="3">NL</strain>
    </source>
</reference>
<dbReference type="EMBL" id="QHKM01000001">
    <property type="protein sequence ID" value="RAK69985.1"/>
    <property type="molecule type" value="Genomic_DNA"/>
</dbReference>
<evidence type="ECO:0000313" key="3">
    <source>
        <dbReference type="Proteomes" id="UP000248553"/>
    </source>
</evidence>
<keyword evidence="3" id="KW-1185">Reference proteome</keyword>
<dbReference type="RefSeq" id="WP_111476721.1">
    <property type="nucleotide sequence ID" value="NZ_QHKM01000001.1"/>
</dbReference>
<protein>
    <recommendedName>
        <fullName evidence="4">Periplasmic heavy metal sensor</fullName>
    </recommendedName>
</protein>
<proteinExistence type="predicted"/>
<organism evidence="2 3">
    <name type="scientific">Hymenobacter edaphi</name>
    <dbReference type="NCBI Taxonomy" id="2211146"/>
    <lineage>
        <taxon>Bacteria</taxon>
        <taxon>Pseudomonadati</taxon>
        <taxon>Bacteroidota</taxon>
        <taxon>Cytophagia</taxon>
        <taxon>Cytophagales</taxon>
        <taxon>Hymenobacteraceae</taxon>
        <taxon>Hymenobacter</taxon>
    </lineage>
</organism>
<feature type="signal peptide" evidence="1">
    <location>
        <begin position="1"/>
        <end position="20"/>
    </location>
</feature>
<evidence type="ECO:0000313" key="2">
    <source>
        <dbReference type="EMBL" id="RAK69985.1"/>
    </source>
</evidence>
<feature type="chain" id="PRO_5016234941" description="Periplasmic heavy metal sensor" evidence="1">
    <location>
        <begin position="21"/>
        <end position="134"/>
    </location>
</feature>
<dbReference type="OrthoDB" id="882497at2"/>
<sequence>MTKALTLALILSGITVAASAQMKDRIAAVPGGQPQPVTSAAELTRQMSNRLKLNEAQYIRLRAINQVKLARMDEIQWQHQQDPAERQRLLTELEAQYEQECQRILTPSQISLMRDELKRDAVPTPTTPAGNGLG</sequence>
<name>A0A328BTI4_9BACT</name>
<keyword evidence="1" id="KW-0732">Signal</keyword>
<evidence type="ECO:0008006" key="4">
    <source>
        <dbReference type="Google" id="ProtNLM"/>
    </source>
</evidence>
<dbReference type="Proteomes" id="UP000248553">
    <property type="component" value="Unassembled WGS sequence"/>
</dbReference>
<evidence type="ECO:0000256" key="1">
    <source>
        <dbReference type="SAM" id="SignalP"/>
    </source>
</evidence>
<gene>
    <name evidence="2" type="ORF">DLM85_03795</name>
</gene>
<comment type="caution">
    <text evidence="2">The sequence shown here is derived from an EMBL/GenBank/DDBJ whole genome shotgun (WGS) entry which is preliminary data.</text>
</comment>
<dbReference type="AlphaFoldDB" id="A0A328BTI4"/>
<accession>A0A328BTI4</accession>